<reference evidence="4 5" key="1">
    <citation type="journal article" date="2007" name="PLoS Pathog.">
        <title>Genome sequence of Babesia bovis and comparative analysis of apicomplexan hemoprotozoa.</title>
        <authorList>
            <person name="Brayton K.A."/>
            <person name="Lau A.O.T."/>
            <person name="Herndon D.R."/>
            <person name="Hannick L."/>
            <person name="Kappmeyer L.S."/>
            <person name="Berens S.J."/>
            <person name="Bidwell S.L."/>
            <person name="Brown W.C."/>
            <person name="Crabtree J."/>
            <person name="Fadrosh D."/>
            <person name="Feldblum T."/>
            <person name="Forberger H.A."/>
            <person name="Haas B.J."/>
            <person name="Howell J.M."/>
            <person name="Khouri H."/>
            <person name="Koo H."/>
            <person name="Mann D.J."/>
            <person name="Norimine J."/>
            <person name="Paulsen I.T."/>
            <person name="Radune D."/>
            <person name="Ren Q."/>
            <person name="Smith R.K. Jr."/>
            <person name="Suarez C.E."/>
            <person name="White O."/>
            <person name="Wortman J.R."/>
            <person name="Knowles D.P. Jr."/>
            <person name="McElwain T.F."/>
            <person name="Nene V.M."/>
        </authorList>
    </citation>
    <scope>NUCLEOTIDE SEQUENCE [LARGE SCALE GENOMIC DNA]</scope>
    <source>
        <strain evidence="4">T2Bo</strain>
    </source>
</reference>
<feature type="region of interest" description="Disordered" evidence="2">
    <location>
        <begin position="999"/>
        <end position="1021"/>
    </location>
</feature>
<dbReference type="InterPro" id="IPR007281">
    <property type="entry name" value="Mre11_DNA-bd"/>
</dbReference>
<dbReference type="PANTHER" id="PTHR10139">
    <property type="entry name" value="DOUBLE-STRAND BREAK REPAIR PROTEIN MRE11"/>
    <property type="match status" value="1"/>
</dbReference>
<dbReference type="Pfam" id="PF00149">
    <property type="entry name" value="Metallophos"/>
    <property type="match status" value="1"/>
</dbReference>
<keyword evidence="5" id="KW-1185">Reference proteome</keyword>
<dbReference type="GO" id="GO:0006303">
    <property type="term" value="P:double-strand break repair via nonhomologous end joining"/>
    <property type="evidence" value="ECO:0007669"/>
    <property type="project" value="TreeGrafter"/>
</dbReference>
<dbReference type="CDD" id="cd00840">
    <property type="entry name" value="MPP_Mre11_N"/>
    <property type="match status" value="1"/>
</dbReference>
<evidence type="ECO:0000256" key="1">
    <source>
        <dbReference type="ARBA" id="ARBA00022801"/>
    </source>
</evidence>
<protein>
    <submittedName>
        <fullName evidence="4">DNA repair protein (Mre11) family protein</fullName>
    </submittedName>
</protein>
<evidence type="ECO:0000259" key="3">
    <source>
        <dbReference type="SMART" id="SM01347"/>
    </source>
</evidence>
<dbReference type="GO" id="GO:0042138">
    <property type="term" value="P:meiotic DNA double-strand break formation"/>
    <property type="evidence" value="ECO:0007669"/>
    <property type="project" value="TreeGrafter"/>
</dbReference>
<feature type="compositionally biased region" description="Polar residues" evidence="2">
    <location>
        <begin position="855"/>
        <end position="874"/>
    </location>
</feature>
<dbReference type="Gene3D" id="3.30.110.110">
    <property type="entry name" value="Mre11, capping domain"/>
    <property type="match status" value="1"/>
</dbReference>
<dbReference type="GO" id="GO:0000014">
    <property type="term" value="F:single-stranded DNA endodeoxyribonuclease activity"/>
    <property type="evidence" value="ECO:0007669"/>
    <property type="project" value="TreeGrafter"/>
</dbReference>
<dbReference type="eggNOG" id="KOG2310">
    <property type="taxonomic scope" value="Eukaryota"/>
</dbReference>
<reference evidence="5" key="2">
    <citation type="journal article" date="2020" name="Data Brief">
        <title>Transcriptome dataset of Babesia bovis life stages within vertebrate and invertebrate hosts.</title>
        <authorList>
            <person name="Ueti M.W."/>
            <person name="Johnson W.C."/>
            <person name="Kappmeyer L.S."/>
            <person name="Herndon D.R."/>
            <person name="Mousel M.R."/>
            <person name="Reif K.E."/>
            <person name="Taus N.S."/>
            <person name="Ifeonu O.O."/>
            <person name="Silva J.C."/>
            <person name="Suarez C.E."/>
            <person name="Brayton K.A."/>
        </authorList>
    </citation>
    <scope>NUCLEOTIDE SEQUENCE [LARGE SCALE GENOMIC DNA]</scope>
</reference>
<sequence length="1040" mass="115940">MPPRFTSFKTVWNSVMKNDIENTISPDRPVLPKRNPLSFISSRSNISSVADLLRPIQQRAEQKPIVRDPKPGNISTEVTNTDLERALSSSVIAELDICDLNSSVSNSDNGSLLGNGSHRISSVGHMAGGVPEEIPTEAVRKEGTSLSTILASARPVDTHLPTLKQPYIGTHSVSLEKRFNLPLTIAPNREPKTVLTLTTDPLHGSKLRFMIFTDTHLGHKETDPIRENDSFNAFQEVLFLAKYLQVDGILHAGDLFDDSHPSRSVIYRTMELLRRYCRKSDLTSPLPLNIRLPKSCAVRSETKRLEALKFIDGTITKEARVPFFVIHGNHDNPTTMNGLSPIDLLDVSGLVTFFGTVTDMTKVEVHPICISKGDIHLALYGMGWVKEEFLYKAFEENKVVFVPPVNTGISYYKVLLFHENRYPRRGVKAKDFIPEEFLPDWLDLVIWGHEHECLKFPMLSETRGFKVLQMGSTIQTSLATGEMEPKHCCLMEIGDDGVKFYPIYLETARQLHYSEISLCDIGVSPKGGEKDIFKKLVFTMDNILRNMPERPRTPLCISAVADIVMPDKECELSEAIESAQAMPLVRVRVDHSGYDSINPRTFGARYVDRVANPNDLLRFWLKNPVRPIKAKESPQSTHLDIRNTVYPLVEEACRLKLFLERDLNGAVERFAVGMENGAITDYISRAVRSMKEAVISDMAIHIGDHLCEEVYIGLVERAIIARTQAARTVGGGNISPAMNRQMPGSSTPKNTSPVSATTNQRFAHGKPNGYDYNPRNDQQNVKLGINIPELNIINEIHSMANDPRKDIRNEPRDMRNSRSKNDKLVSSTTHGDLPLAGCFRTGLSPYNGNHVPDSQGPSSNNTGSTQMLSSTQSSKRSRYIEDYFAELLLDENVKRACVEYLERTEKNNVAVNQGGAEIANPEYLQLDGILRNEEPLKVSDFDDGPMHGIVKNMNQHGRMHTDGVDITRTTPLNSSAGYKNGLEISLNGEFGFQSNRCYADTSKSSPSSSPKSGSLRDSQSASLSQGFRTTLISMFFNSKG</sequence>
<dbReference type="PANTHER" id="PTHR10139:SF1">
    <property type="entry name" value="DOUBLE-STRAND BREAK REPAIR PROTEIN MRE11"/>
    <property type="match status" value="1"/>
</dbReference>
<dbReference type="Gene3D" id="3.60.21.10">
    <property type="match status" value="1"/>
</dbReference>
<dbReference type="GO" id="GO:0030870">
    <property type="term" value="C:Mre11 complex"/>
    <property type="evidence" value="ECO:0007669"/>
    <property type="project" value="TreeGrafter"/>
</dbReference>
<dbReference type="SMART" id="SM01347">
    <property type="entry name" value="Mre11_DNA_bind"/>
    <property type="match status" value="1"/>
</dbReference>
<dbReference type="KEGG" id="bbo:BBOV_III007250"/>
<accession>A7AP02</accession>
<dbReference type="GO" id="GO:0000724">
    <property type="term" value="P:double-strand break repair via homologous recombination"/>
    <property type="evidence" value="ECO:0007669"/>
    <property type="project" value="TreeGrafter"/>
</dbReference>
<reference evidence="5" key="3">
    <citation type="journal article" date="2021" name="Int. J. Parasitol.">
        <title>Comparative analysis of gene expression between Babesia bovis blood stages and kinetes allowed by improved genome annotation.</title>
        <authorList>
            <person name="Ueti M.W."/>
            <person name="Johnson W.C."/>
            <person name="Kappmeyer L.S."/>
            <person name="Herndon D.R."/>
            <person name="Mousel M.R."/>
            <person name="Reif K.E."/>
            <person name="Taus N.S."/>
            <person name="Ifeonu O.O."/>
            <person name="Silva J.C."/>
            <person name="Suarez C.E."/>
            <person name="Brayton K.A."/>
        </authorList>
    </citation>
    <scope>NUCLEOTIDE SEQUENCE [LARGE SCALE GENOMIC DNA]</scope>
</reference>
<keyword evidence="1" id="KW-0378">Hydrolase</keyword>
<feature type="region of interest" description="Disordered" evidence="2">
    <location>
        <begin position="731"/>
        <end position="774"/>
    </location>
</feature>
<dbReference type="InterPro" id="IPR029052">
    <property type="entry name" value="Metallo-depent_PP-like"/>
</dbReference>
<dbReference type="SUPFAM" id="SSF56300">
    <property type="entry name" value="Metallo-dependent phosphatases"/>
    <property type="match status" value="1"/>
</dbReference>
<dbReference type="InParanoid" id="A7AP02"/>
<dbReference type="GO" id="GO:0097552">
    <property type="term" value="P:mitochondrial double-strand break repair via homologous recombination"/>
    <property type="evidence" value="ECO:0007669"/>
    <property type="project" value="TreeGrafter"/>
</dbReference>
<feature type="compositionally biased region" description="Basic and acidic residues" evidence="2">
    <location>
        <begin position="802"/>
        <end position="823"/>
    </location>
</feature>
<dbReference type="GO" id="GO:0030145">
    <property type="term" value="F:manganese ion binding"/>
    <property type="evidence" value="ECO:0007669"/>
    <property type="project" value="InterPro"/>
</dbReference>
<dbReference type="EMBL" id="AAXT01000001">
    <property type="protein sequence ID" value="EDO08286.1"/>
    <property type="molecule type" value="Genomic_DNA"/>
</dbReference>
<dbReference type="InterPro" id="IPR004843">
    <property type="entry name" value="Calcineurin-like_PHP"/>
</dbReference>
<dbReference type="STRING" id="5865.A7AP02"/>
<gene>
    <name evidence="4" type="ORF">BBOV_III007250</name>
</gene>
<evidence type="ECO:0000256" key="2">
    <source>
        <dbReference type="SAM" id="MobiDB-lite"/>
    </source>
</evidence>
<dbReference type="InterPro" id="IPR038487">
    <property type="entry name" value="Mre11_capping_dom"/>
</dbReference>
<feature type="region of interest" description="Disordered" evidence="2">
    <location>
        <begin position="801"/>
        <end position="831"/>
    </location>
</feature>
<organism evidence="4 5">
    <name type="scientific">Babesia bovis</name>
    <dbReference type="NCBI Taxonomy" id="5865"/>
    <lineage>
        <taxon>Eukaryota</taxon>
        <taxon>Sar</taxon>
        <taxon>Alveolata</taxon>
        <taxon>Apicomplexa</taxon>
        <taxon>Aconoidasida</taxon>
        <taxon>Piroplasmida</taxon>
        <taxon>Babesiidae</taxon>
        <taxon>Babesia</taxon>
    </lineage>
</organism>
<proteinExistence type="predicted"/>
<evidence type="ECO:0000313" key="4">
    <source>
        <dbReference type="EMBL" id="EDO08286.1"/>
    </source>
</evidence>
<evidence type="ECO:0000313" key="5">
    <source>
        <dbReference type="Proteomes" id="UP000002173"/>
    </source>
</evidence>
<feature type="region of interest" description="Disordered" evidence="2">
    <location>
        <begin position="844"/>
        <end position="875"/>
    </location>
</feature>
<dbReference type="GO" id="GO:0000723">
    <property type="term" value="P:telomere maintenance"/>
    <property type="evidence" value="ECO:0007669"/>
    <property type="project" value="TreeGrafter"/>
</dbReference>
<dbReference type="Proteomes" id="UP000002173">
    <property type="component" value="Unassembled WGS sequence"/>
</dbReference>
<dbReference type="Pfam" id="PF04152">
    <property type="entry name" value="Mre11_DNA_bind"/>
    <property type="match status" value="1"/>
</dbReference>
<dbReference type="RefSeq" id="XP_001611854.1">
    <property type="nucleotide sequence ID" value="XM_001611804.1"/>
</dbReference>
<feature type="domain" description="Mre11 DNA-binding" evidence="3">
    <location>
        <begin position="498"/>
        <end position="670"/>
    </location>
</feature>
<dbReference type="GO" id="GO:0007095">
    <property type="term" value="P:mitotic G2 DNA damage checkpoint signaling"/>
    <property type="evidence" value="ECO:0007669"/>
    <property type="project" value="TreeGrafter"/>
</dbReference>
<comment type="caution">
    <text evidence="4">The sequence shown here is derived from an EMBL/GenBank/DDBJ whole genome shotgun (WGS) entry which is preliminary data.</text>
</comment>
<dbReference type="InterPro" id="IPR041796">
    <property type="entry name" value="Mre11_N"/>
</dbReference>
<dbReference type="VEuPathDB" id="PiroplasmaDB:BBOV_III007250"/>
<dbReference type="GO" id="GO:0035861">
    <property type="term" value="C:site of double-strand break"/>
    <property type="evidence" value="ECO:0007669"/>
    <property type="project" value="TreeGrafter"/>
</dbReference>
<feature type="compositionally biased region" description="Low complexity" evidence="2">
    <location>
        <begin position="1002"/>
        <end position="1013"/>
    </location>
</feature>
<name>A7AP02_BABBO</name>
<feature type="compositionally biased region" description="Polar residues" evidence="2">
    <location>
        <begin position="736"/>
        <end position="761"/>
    </location>
</feature>
<dbReference type="GeneID" id="5480105"/>
<dbReference type="AlphaFoldDB" id="A7AP02"/>